<keyword evidence="1" id="KW-0732">Signal</keyword>
<sequence length="1758" mass="177067">MKPANRLICLVSRSALHICKVVTGVAVGALAFCAWGQSGTWYSTLPGFWSDPNNWVNGIVAYGPDQTALFQADPASGSTVGVTVDPRNGVDPVVIGHITFEDPDPSTVDNWSLDNGGAPLVLSNNTAPVAIVRVNLAQGGMTNLLTGWGLATITANLVTTNTFVKAGPGTLVLNPDPNGPLMGMNQFSGGTIISNGMLQLGPTARDDSRNPVNSTALGGAAGGPVIFRGGILRSYLAAIPGSNPSTTPTVSGLPNDLVIEPGQTGTLYLSPRAFPAFSGSVYGGGTMNLFVDFVRDNLGGNWSGFTGRVVVAASPRGNGDLRFTDEFVNNGGWANARVYITTNGVNTSTVNVYNNGTAGNQVAIGELAADVPGIATLFANNTTAGAGNSLPFVLRVGGLNTDATFSGNFAAPGVANGVGIIKEGTGTWILNGPTIEYNGITVVSNGVLQFGSGTSGKPGRTPVITNYATLAFGRSDDLVVTNLIDGPGNVEQRGTGTLFLAPAGGANPYTGRTIVRAGFLSVSNEAALGPAPGSYRADAITLAGGGLRAVQDQTLGEPTRGIQVDPAGGSLAADAGTTLTVGNVISGTGPLRIVGPGNVRLTGANTWTGRTILQGGTLLLESESVLGNAPATFAPDQLTLDGGRLQSTTSFAIDDANRGVTVAAGGGVIAPDAGTTLTLATPITGPGNLVKNGAGTLRLAAVDNRTGATTVESGTLAIAAGGNLVTSTPITVAGGAVLDVSAAGYTLNNGQTLTGSGEIRGHLTAGNGSTISPGESVGTLTVNGDLDLTGGATLRLDVAAASRDQLVVSGNLGLSGVNTVSVNLLEALPPGSYRLITYGGTLSGGVGNLTLAGYPPSRLVPSLTHDAAAKAIDLTITGQAAQLIWRGGLAGNAWDVNTTANWLHNGAPDVFLNGDTVQFDATGADNSQVNLVGSLSPGQAIVDAAANYTFQGTGKITGLASLIKRGSGTLTVLTDNDYTGPTRIEAGTVQVGNGTTGGSLGSGPVTNAASLVYNLPGERTVASAIHGSGQLSLQAGALVLTGDNTYSGGTTVAAGARLQVGDGGTTGSLGSGPANVQGELVFHRDGVLTNPAPITGSGSVTVRGPGRVALAANNSWSGTTTVDGGTLQVGIGSTNGTLGTAGQVTLSNGGVLAFHRSDNVTNAVAVVGDGTLAQLGPGKLVVTSDANQYGRTLVSGGVLELGDGVNPAGQLGTGPITLQAPGLLVLNRAPYTLTNLVEGTGGLVILGSSNRISTVGGPNTYSGGTLLSNTYVTLVPPATSPAIDGYVSVNSRAFGTGTLRVAGSNVVELAGATVNDLSGAIAVGEFSVPVNVPAGSRVRFELPGRFTWSSTVTGEGVVELGVNYVRGDIGGDWTGFEGVLNVVTNSVNGAPSGWDFRVATASGFPRARVHLVDNVTMYSRAASGSAIPFGELSGDPLSTIRAASAGGGSPGQTVTLVVGGLNTDATFAGTLYDNVSIVKVGTGRWTLTAFHNHTGNTTVSNGVLALAMSPEGSNGDIGSSPVITVAAPGVLDVTGRSDGLLDVGAMALQTLRGNGTVRGNVQINFSGTLAPGFPEGHGALTVQGTLTLYGNTTLRISRTLGPQSDRVICTNIVVQPGATLTVTQLDTNNLVTGDVFQLFSGPVAAENFGLIDLPQMNADGTVQYVWTNMLAVDGTIRLLQGGQPSVNTTPTNIMAVVSDGRLELSWPADRIGWRLLSNSVSITASDQWYPVAGSEATNRVIITPNPARTNVFYRLVYP</sequence>
<dbReference type="InterPro" id="IPR012332">
    <property type="entry name" value="Autotransporter_pectin_lyase_C"/>
</dbReference>
<proteinExistence type="predicted"/>
<dbReference type="InterPro" id="IPR011050">
    <property type="entry name" value="Pectin_lyase_fold/virulence"/>
</dbReference>
<evidence type="ECO:0000313" key="3">
    <source>
        <dbReference type="Proteomes" id="UP000477311"/>
    </source>
</evidence>
<reference evidence="2 3" key="1">
    <citation type="submission" date="2020-02" db="EMBL/GenBank/DDBJ databases">
        <title>Draft genome sequence of Limisphaera ngatamarikiensis NGM72.4T, a thermophilic Verrucomicrobia grouped in subdivision 3.</title>
        <authorList>
            <person name="Carere C.R."/>
            <person name="Steen J."/>
            <person name="Hugenholtz P."/>
            <person name="Stott M.B."/>
        </authorList>
    </citation>
    <scope>NUCLEOTIDE SEQUENCE [LARGE SCALE GENOMIC DNA]</scope>
    <source>
        <strain evidence="2 3">NGM72.4</strain>
    </source>
</reference>
<dbReference type="InterPro" id="IPR051551">
    <property type="entry name" value="Autotransporter_adhesion"/>
</dbReference>
<comment type="caution">
    <text evidence="2">The sequence shown here is derived from an EMBL/GenBank/DDBJ whole genome shotgun (WGS) entry which is preliminary data.</text>
</comment>
<dbReference type="PANTHER" id="PTHR35037:SF3">
    <property type="entry name" value="C-TERMINAL REGION OF AIDA-LIKE PROTEIN"/>
    <property type="match status" value="1"/>
</dbReference>
<keyword evidence="3" id="KW-1185">Reference proteome</keyword>
<evidence type="ECO:0000313" key="2">
    <source>
        <dbReference type="EMBL" id="NGO39160.1"/>
    </source>
</evidence>
<dbReference type="PANTHER" id="PTHR35037">
    <property type="entry name" value="C-TERMINAL REGION OF AIDA-LIKE PROTEIN"/>
    <property type="match status" value="1"/>
</dbReference>
<dbReference type="Proteomes" id="UP000477311">
    <property type="component" value="Unassembled WGS sequence"/>
</dbReference>
<evidence type="ECO:0000256" key="1">
    <source>
        <dbReference type="ARBA" id="ARBA00022729"/>
    </source>
</evidence>
<dbReference type="InterPro" id="IPR013425">
    <property type="entry name" value="Autotrns_rpt"/>
</dbReference>
<dbReference type="NCBIfam" id="TIGR02601">
    <property type="entry name" value="autotrns_rpt"/>
    <property type="match status" value="7"/>
</dbReference>
<dbReference type="RefSeq" id="WP_165107014.1">
    <property type="nucleotide sequence ID" value="NZ_JAAKYA010000048.1"/>
</dbReference>
<name>A0A6M1S1A2_9BACT</name>
<gene>
    <name evidence="2" type="ORF">G4L39_07085</name>
</gene>
<accession>A0A6M1S1A2</accession>
<dbReference type="Gene3D" id="2.160.20.20">
    <property type="match status" value="2"/>
</dbReference>
<protein>
    <recommendedName>
        <fullName evidence="4">PEP-CTERM sorting domain-containing protein</fullName>
    </recommendedName>
</protein>
<dbReference type="EMBL" id="JAAKYA010000048">
    <property type="protein sequence ID" value="NGO39160.1"/>
    <property type="molecule type" value="Genomic_DNA"/>
</dbReference>
<evidence type="ECO:0008006" key="4">
    <source>
        <dbReference type="Google" id="ProtNLM"/>
    </source>
</evidence>
<organism evidence="2 3">
    <name type="scientific">Limisphaera ngatamarikiensis</name>
    <dbReference type="NCBI Taxonomy" id="1324935"/>
    <lineage>
        <taxon>Bacteria</taxon>
        <taxon>Pseudomonadati</taxon>
        <taxon>Verrucomicrobiota</taxon>
        <taxon>Verrucomicrobiia</taxon>
        <taxon>Limisphaerales</taxon>
        <taxon>Limisphaeraceae</taxon>
        <taxon>Limisphaera</taxon>
    </lineage>
</organism>
<dbReference type="SUPFAM" id="SSF51126">
    <property type="entry name" value="Pectin lyase-like"/>
    <property type="match status" value="3"/>
</dbReference>
<dbReference type="Pfam" id="PF12951">
    <property type="entry name" value="PATR"/>
    <property type="match status" value="10"/>
</dbReference>